<dbReference type="InterPro" id="IPR000792">
    <property type="entry name" value="Tscrpt_reg_LuxR_C"/>
</dbReference>
<dbReference type="InterPro" id="IPR013656">
    <property type="entry name" value="PAS_4"/>
</dbReference>
<sequence length="238" mass="26408">MVNFLSAEQISLFQQLPGYWGCKDLNSVFVYANNAYGKLIGVSDAKQCIGLTDFEMPSPTTACAAEFQQQDRCVISTKKPLKVLDIHPYADGSWRAHIFTKTPWFNAQGEVQGTIFFGQELTDTAILEVGHWICRATGLTTTQHSAGVLEPISGPLTTRESEVLFLLLYGKKPKHIARVMKISIKTVEGYEAKLRHKFAAHSKEQLIDMALDQGYGSNIPKTLLKTQLSVVLNSECPI</sequence>
<dbReference type="RefSeq" id="WP_017044931.1">
    <property type="nucleotide sequence ID" value="NZ_AJYU02000009.1"/>
</dbReference>
<dbReference type="SMART" id="SM00421">
    <property type="entry name" value="HTH_LUXR"/>
    <property type="match status" value="1"/>
</dbReference>
<evidence type="ECO:0000259" key="1">
    <source>
        <dbReference type="PROSITE" id="PS50043"/>
    </source>
</evidence>
<dbReference type="Pfam" id="PF00196">
    <property type="entry name" value="GerE"/>
    <property type="match status" value="1"/>
</dbReference>
<evidence type="ECO:0000313" key="2">
    <source>
        <dbReference type="EMBL" id="AZS26604.1"/>
    </source>
</evidence>
<name>A0A290Q1C4_VIBAN</name>
<dbReference type="Gene3D" id="1.10.10.10">
    <property type="entry name" value="Winged helix-like DNA-binding domain superfamily/Winged helix DNA-binding domain"/>
    <property type="match status" value="1"/>
</dbReference>
<proteinExistence type="predicted"/>
<dbReference type="CDD" id="cd06170">
    <property type="entry name" value="LuxR_C_like"/>
    <property type="match status" value="1"/>
</dbReference>
<feature type="domain" description="HTH luxR-type" evidence="1">
    <location>
        <begin position="153"/>
        <end position="214"/>
    </location>
</feature>
<dbReference type="PRINTS" id="PR00038">
    <property type="entry name" value="HTHLUXR"/>
</dbReference>
<gene>
    <name evidence="2" type="ORF">DYL72_16535</name>
    <name evidence="3" type="ORF">EAY46_08700</name>
    <name evidence="4" type="ORF">ERJ77_15320</name>
</gene>
<evidence type="ECO:0000313" key="3">
    <source>
        <dbReference type="EMBL" id="MBF4373159.1"/>
    </source>
</evidence>
<accession>A0A1E5FQ60</accession>
<dbReference type="Proteomes" id="UP000726136">
    <property type="component" value="Unassembled WGS sequence"/>
</dbReference>
<dbReference type="EMBL" id="RDPI01000008">
    <property type="protein sequence ID" value="MBF4373159.1"/>
    <property type="molecule type" value="Genomic_DNA"/>
</dbReference>
<dbReference type="Gene3D" id="3.30.450.20">
    <property type="entry name" value="PAS domain"/>
    <property type="match status" value="1"/>
</dbReference>
<dbReference type="SUPFAM" id="SSF46894">
    <property type="entry name" value="C-terminal effector domain of the bipartite response regulators"/>
    <property type="match status" value="1"/>
</dbReference>
<dbReference type="PROSITE" id="PS50043">
    <property type="entry name" value="HTH_LUXR_2"/>
    <property type="match status" value="1"/>
</dbReference>
<dbReference type="GO" id="GO:0006355">
    <property type="term" value="P:regulation of DNA-templated transcription"/>
    <property type="evidence" value="ECO:0007669"/>
    <property type="project" value="InterPro"/>
</dbReference>
<dbReference type="GO" id="GO:0003677">
    <property type="term" value="F:DNA binding"/>
    <property type="evidence" value="ECO:0007669"/>
    <property type="project" value="InterPro"/>
</dbReference>
<dbReference type="InterPro" id="IPR036388">
    <property type="entry name" value="WH-like_DNA-bd_sf"/>
</dbReference>
<dbReference type="AlphaFoldDB" id="A0A290Q1C4"/>
<evidence type="ECO:0000313" key="4">
    <source>
        <dbReference type="EMBL" id="MBF4435873.1"/>
    </source>
</evidence>
<dbReference type="InterPro" id="IPR016032">
    <property type="entry name" value="Sig_transdc_resp-reg_C-effctor"/>
</dbReference>
<dbReference type="Proteomes" id="UP000786185">
    <property type="component" value="Unassembled WGS sequence"/>
</dbReference>
<dbReference type="Pfam" id="PF08448">
    <property type="entry name" value="PAS_4"/>
    <property type="match status" value="1"/>
</dbReference>
<dbReference type="EMBL" id="CP034673">
    <property type="protein sequence ID" value="AZS26604.1"/>
    <property type="molecule type" value="Genomic_DNA"/>
</dbReference>
<accession>A0A290Q1C4</accession>
<protein>
    <submittedName>
        <fullName evidence="2">Helix-turn-helix transcriptional regulator</fullName>
    </submittedName>
</protein>
<evidence type="ECO:0000313" key="6">
    <source>
        <dbReference type="Proteomes" id="UP000726136"/>
    </source>
</evidence>
<evidence type="ECO:0000313" key="5">
    <source>
        <dbReference type="Proteomes" id="UP000256923"/>
    </source>
</evidence>
<organism evidence="2 5">
    <name type="scientific">Vibrio anguillarum</name>
    <name type="common">Listonella anguillarum</name>
    <dbReference type="NCBI Taxonomy" id="55601"/>
    <lineage>
        <taxon>Bacteria</taxon>
        <taxon>Pseudomonadati</taxon>
        <taxon>Pseudomonadota</taxon>
        <taxon>Gammaproteobacteria</taxon>
        <taxon>Vibrionales</taxon>
        <taxon>Vibrionaceae</taxon>
        <taxon>Vibrio</taxon>
    </lineage>
</organism>
<dbReference type="Proteomes" id="UP000256923">
    <property type="component" value="Chromosome 2"/>
</dbReference>
<dbReference type="SUPFAM" id="SSF55785">
    <property type="entry name" value="PYP-like sensor domain (PAS domain)"/>
    <property type="match status" value="1"/>
</dbReference>
<reference evidence="2 5" key="1">
    <citation type="submission" date="2018-12" db="EMBL/GenBank/DDBJ databases">
        <title>Characterization and Draft Genome of Vibrio anguillarum J360 Marine Pathogen Isolated from an Outbreak in Lumpfish (Cyclopterus lumpus).</title>
        <authorList>
            <person name="Vasquez J.I."/>
            <person name="Cao T."/>
            <person name="Chakraborty S."/>
            <person name="Gnanagobal H."/>
            <person name="Wescot J."/>
            <person name="Boyce D."/>
            <person name="Santander J."/>
        </authorList>
    </citation>
    <scope>NUCLEOTIDE SEQUENCE [LARGE SCALE GENOMIC DNA]</scope>
    <source>
        <strain evidence="2 5">J360</strain>
    </source>
</reference>
<dbReference type="InterPro" id="IPR035965">
    <property type="entry name" value="PAS-like_dom_sf"/>
</dbReference>
<reference evidence="3 6" key="2">
    <citation type="journal article" date="2021" name="PeerJ">
        <title>Analysis of 44 Vibrio anguillarum genomes reveals high genetic diversity.</title>
        <authorList>
            <person name="Hansen M.J."/>
            <person name="Dalsgaard I."/>
        </authorList>
    </citation>
    <scope>NUCLEOTIDE SEQUENCE</scope>
    <source>
        <strain evidence="3 6">040915-1/1B</strain>
        <strain evidence="4">850617-1/1</strain>
    </source>
</reference>
<keyword evidence="6" id="KW-1185">Reference proteome</keyword>
<dbReference type="EMBL" id="SCLC01000013">
    <property type="protein sequence ID" value="MBF4435873.1"/>
    <property type="molecule type" value="Genomic_DNA"/>
</dbReference>